<keyword evidence="5" id="KW-1185">Reference proteome</keyword>
<comment type="caution">
    <text evidence="4">The sequence shown here is derived from an EMBL/GenBank/DDBJ whole genome shotgun (WGS) entry which is preliminary data.</text>
</comment>
<feature type="region of interest" description="Disordered" evidence="2">
    <location>
        <begin position="345"/>
        <end position="373"/>
    </location>
</feature>
<name>A0A1Y2DXL5_9PEZI</name>
<evidence type="ECO:0000256" key="2">
    <source>
        <dbReference type="SAM" id="MobiDB-lite"/>
    </source>
</evidence>
<dbReference type="EMBL" id="MCFJ01000007">
    <property type="protein sequence ID" value="ORY63977.1"/>
    <property type="molecule type" value="Genomic_DNA"/>
</dbReference>
<dbReference type="InterPro" id="IPR013665">
    <property type="entry name" value="Sfi1_dom"/>
</dbReference>
<feature type="compositionally biased region" description="Basic and acidic residues" evidence="2">
    <location>
        <begin position="1026"/>
        <end position="1037"/>
    </location>
</feature>
<dbReference type="InParanoid" id="A0A1Y2DXL5"/>
<dbReference type="OrthoDB" id="5215300at2759"/>
<feature type="region of interest" description="Disordered" evidence="2">
    <location>
        <begin position="1"/>
        <end position="48"/>
    </location>
</feature>
<feature type="compositionally biased region" description="Polar residues" evidence="2">
    <location>
        <begin position="1056"/>
        <end position="1088"/>
    </location>
</feature>
<feature type="compositionally biased region" description="Acidic residues" evidence="2">
    <location>
        <begin position="154"/>
        <end position="163"/>
    </location>
</feature>
<organism evidence="4 5">
    <name type="scientific">Pseudomassariella vexata</name>
    <dbReference type="NCBI Taxonomy" id="1141098"/>
    <lineage>
        <taxon>Eukaryota</taxon>
        <taxon>Fungi</taxon>
        <taxon>Dikarya</taxon>
        <taxon>Ascomycota</taxon>
        <taxon>Pezizomycotina</taxon>
        <taxon>Sordariomycetes</taxon>
        <taxon>Xylariomycetidae</taxon>
        <taxon>Amphisphaeriales</taxon>
        <taxon>Pseudomassariaceae</taxon>
        <taxon>Pseudomassariella</taxon>
    </lineage>
</organism>
<feature type="domain" description="Sfi1 spindle body" evidence="3">
    <location>
        <begin position="532"/>
        <end position="579"/>
    </location>
</feature>
<evidence type="ECO:0000256" key="1">
    <source>
        <dbReference type="SAM" id="Coils"/>
    </source>
</evidence>
<dbReference type="GeneID" id="63779187"/>
<feature type="coiled-coil region" evidence="1">
    <location>
        <begin position="809"/>
        <end position="863"/>
    </location>
</feature>
<feature type="domain" description="Sfi1 spindle body" evidence="3">
    <location>
        <begin position="741"/>
        <end position="970"/>
    </location>
</feature>
<dbReference type="Pfam" id="PF08457">
    <property type="entry name" value="Sfi1"/>
    <property type="match status" value="2"/>
</dbReference>
<feature type="region of interest" description="Disordered" evidence="2">
    <location>
        <begin position="140"/>
        <end position="218"/>
    </location>
</feature>
<keyword evidence="1" id="KW-0175">Coiled coil</keyword>
<feature type="compositionally biased region" description="Low complexity" evidence="2">
    <location>
        <begin position="144"/>
        <end position="153"/>
    </location>
</feature>
<dbReference type="AlphaFoldDB" id="A0A1Y2DXL5"/>
<gene>
    <name evidence="4" type="ORF">BCR38DRAFT_474539</name>
</gene>
<accession>A0A1Y2DXL5</accession>
<feature type="compositionally biased region" description="Basic residues" evidence="2">
    <location>
        <begin position="345"/>
        <end position="354"/>
    </location>
</feature>
<dbReference type="Proteomes" id="UP000193689">
    <property type="component" value="Unassembled WGS sequence"/>
</dbReference>
<evidence type="ECO:0000313" key="5">
    <source>
        <dbReference type="Proteomes" id="UP000193689"/>
    </source>
</evidence>
<feature type="region of interest" description="Disordered" evidence="2">
    <location>
        <begin position="465"/>
        <end position="529"/>
    </location>
</feature>
<sequence>MASGSDSEPSSPLSSIATSVLTDDHSPPELPPPRHVANSSSHAGGDGNDEYDSFDLQILFDIVTQADIILPNLPANSRLPTNALFQAYNEVLPDRGIDPEHDQHLSKLVFKIGGMRTGITLKDKFDALLAKMNITVEYDKAHNSSDPSTNYSDDYTDYEDDDQSTGTVGLPPLEQITRSGDDKLPNGYGSPPLRRSVTFNDEPQYEPGPEQDSEPNVDRLENSVIAFERHRSRFSTLECFRRWQTRSAGIRDISEQIAAAWDAEVDALVWPALQNWWDSANVDLKNMDETSHRAHDILSADRIRAKVGDWWFAANFDSKRMNRIACRTYEIKITKNALVRWRKAARALPKRPRTPPKPPVQPDSPVRGFDESDHDPRLARLAARAHHNLMKSRLFAQWSNRAAEEASKADLAVKAHEMGLKSRAFGVRPKLEVLVEALRQRRYEQAPGSPSSPELLKESFEMVDELEADEPPPETSTAPPAEREELPSRAPAPNPPPVEAKELRSRPTMPSFPPKQLALASTASIPDSPYDERTMLARRHIVRLRFFTAWLDYTAAYSTSVKAFAMEKVIDTWRGRLTHLGDLSVDFFAQNYNRHLARTFHMWLGRLAQSQELQTKAEQEEFRVRVIGALKPWLAAARNKRRLRQRKGLAFEHWFNQADRDVILEEQAEGFYVETRLSTKFFQWRTAAEDARLKQQELQRFSHAGNYYRSTFNPFRAWLAKAREASGNNAAQVEAFELWQERYHDQLPLQQLMESYAVRCFFYNSVTKVLPMWREAAREAAGRQQQLEEYGARADYYYKTRDLVLAWRTQAKKKRKKKLNETYREVRQRVRKELGARYLVKWRKKLQLSLDRYEMMNAKLEEITAEREWEFTAQAFDAWRERAQKKSQFNKRNNTMRKQRALDGWREYHAEHLELQTEARDRWQDGAASKALKGWNLSSLQRESRRHTVANVLEKKDRKALRQGFEGWYGHTADKLVPTQLPDGSYQSVDSMIQDAKQRGAETRATGVLIRWRSAVNGGPSRSQSRRREQEEERDKLPYAPTPGARPQLLLGSLGRRQTTTPLAPIPNRQQPWQRDSVLGGSTISARGNRSGRPRRNLRVSWAQ</sequence>
<proteinExistence type="predicted"/>
<evidence type="ECO:0000259" key="3">
    <source>
        <dbReference type="Pfam" id="PF08457"/>
    </source>
</evidence>
<reference evidence="4 5" key="1">
    <citation type="submission" date="2016-07" db="EMBL/GenBank/DDBJ databases">
        <title>Pervasive Adenine N6-methylation of Active Genes in Fungi.</title>
        <authorList>
            <consortium name="DOE Joint Genome Institute"/>
            <person name="Mondo S.J."/>
            <person name="Dannebaum R.O."/>
            <person name="Kuo R.C."/>
            <person name="Labutti K."/>
            <person name="Haridas S."/>
            <person name="Kuo A."/>
            <person name="Salamov A."/>
            <person name="Ahrendt S.R."/>
            <person name="Lipzen A."/>
            <person name="Sullivan W."/>
            <person name="Andreopoulos W.B."/>
            <person name="Clum A."/>
            <person name="Lindquist E."/>
            <person name="Daum C."/>
            <person name="Ramamoorthy G.K."/>
            <person name="Gryganskyi A."/>
            <person name="Culley D."/>
            <person name="Magnuson J.K."/>
            <person name="James T.Y."/>
            <person name="O'Malley M.A."/>
            <person name="Stajich J.E."/>
            <person name="Spatafora J.W."/>
            <person name="Visel A."/>
            <person name="Grigoriev I.V."/>
        </authorList>
    </citation>
    <scope>NUCLEOTIDE SEQUENCE [LARGE SCALE GENOMIC DNA]</scope>
    <source>
        <strain evidence="4 5">CBS 129021</strain>
    </source>
</reference>
<feature type="region of interest" description="Disordered" evidence="2">
    <location>
        <begin position="1013"/>
        <end position="1104"/>
    </location>
</feature>
<dbReference type="RefSeq" id="XP_040715391.1">
    <property type="nucleotide sequence ID" value="XM_040862975.1"/>
</dbReference>
<evidence type="ECO:0000313" key="4">
    <source>
        <dbReference type="EMBL" id="ORY63977.1"/>
    </source>
</evidence>
<protein>
    <submittedName>
        <fullName evidence="4">Sfi1 spindle body protein-domain-containing protein</fullName>
    </submittedName>
</protein>
<feature type="compositionally biased region" description="Low complexity" evidence="2">
    <location>
        <begin position="1"/>
        <end position="19"/>
    </location>
</feature>